<dbReference type="PROSITE" id="PS51918">
    <property type="entry name" value="RADICAL_SAM"/>
    <property type="match status" value="1"/>
</dbReference>
<evidence type="ECO:0000256" key="3">
    <source>
        <dbReference type="ARBA" id="ARBA00022723"/>
    </source>
</evidence>
<evidence type="ECO:0000256" key="1">
    <source>
        <dbReference type="ARBA" id="ARBA00001966"/>
    </source>
</evidence>
<dbReference type="Pfam" id="PF02810">
    <property type="entry name" value="SEC-C"/>
    <property type="match status" value="1"/>
</dbReference>
<dbReference type="SFLD" id="SFLDG01384">
    <property type="entry name" value="thioether_bond_formation_requi"/>
    <property type="match status" value="1"/>
</dbReference>
<dbReference type="SFLD" id="SFLDF00285">
    <property type="entry name" value="anaerobic_Ser-type_sulfatase-m"/>
    <property type="match status" value="1"/>
</dbReference>
<dbReference type="Gene3D" id="3.20.20.70">
    <property type="entry name" value="Aldolase class I"/>
    <property type="match status" value="1"/>
</dbReference>
<evidence type="ECO:0000256" key="2">
    <source>
        <dbReference type="ARBA" id="ARBA00022691"/>
    </source>
</evidence>
<comment type="cofactor">
    <cofactor evidence="1">
        <name>[4Fe-4S] cluster</name>
        <dbReference type="ChEBI" id="CHEBI:49883"/>
    </cofactor>
</comment>
<keyword evidence="2" id="KW-0949">S-adenosyl-L-methionine</keyword>
<comment type="similarity">
    <text evidence="6">Belongs to the radical SAM superfamily. Anaerobic sulfatase-maturating enzyme family.</text>
</comment>
<dbReference type="SUPFAM" id="SSF103642">
    <property type="entry name" value="Sec-C motif"/>
    <property type="match status" value="1"/>
</dbReference>
<evidence type="ECO:0000256" key="6">
    <source>
        <dbReference type="ARBA" id="ARBA00023601"/>
    </source>
</evidence>
<comment type="caution">
    <text evidence="8">The sequence shown here is derived from an EMBL/GenBank/DDBJ whole genome shotgun (WGS) entry which is preliminary data.</text>
</comment>
<dbReference type="SUPFAM" id="SSF102114">
    <property type="entry name" value="Radical SAM enzymes"/>
    <property type="match status" value="1"/>
</dbReference>
<reference evidence="8 9" key="1">
    <citation type="submission" date="2023-08" db="EMBL/GenBank/DDBJ databases">
        <authorList>
            <person name="Park J.-S."/>
        </authorList>
    </citation>
    <scope>NUCLEOTIDE SEQUENCE [LARGE SCALE GENOMIC DNA]</scope>
    <source>
        <strain evidence="8 9">2205SS18-9</strain>
    </source>
</reference>
<dbReference type="SFLD" id="SFLDG01386">
    <property type="entry name" value="main_SPASM_domain-containing"/>
    <property type="match status" value="1"/>
</dbReference>
<dbReference type="InterPro" id="IPR023867">
    <property type="entry name" value="Sulphatase_maturase_rSAM"/>
</dbReference>
<dbReference type="PIRSF" id="PIRSF037420">
    <property type="entry name" value="PQQ_syn_pqqE"/>
    <property type="match status" value="1"/>
</dbReference>
<dbReference type="InterPro" id="IPR034491">
    <property type="entry name" value="Anaerob_Ser_sulfatase-maturase"/>
</dbReference>
<keyword evidence="5" id="KW-0411">Iron-sulfur</keyword>
<dbReference type="EMBL" id="JAVAMP010000004">
    <property type="protein sequence ID" value="MDP5274821.1"/>
    <property type="molecule type" value="Genomic_DNA"/>
</dbReference>
<accession>A0ABT9IZL8</accession>
<feature type="domain" description="Radical SAM core" evidence="7">
    <location>
        <begin position="10"/>
        <end position="235"/>
    </location>
</feature>
<dbReference type="RefSeq" id="WP_305992124.1">
    <property type="nucleotide sequence ID" value="NZ_JAVAMP010000004.1"/>
</dbReference>
<dbReference type="Pfam" id="PF13186">
    <property type="entry name" value="SPASM"/>
    <property type="match status" value="1"/>
</dbReference>
<dbReference type="PANTHER" id="PTHR43273">
    <property type="entry name" value="ANAEROBIC SULFATASE-MATURATING ENZYME HOMOLOG ASLB-RELATED"/>
    <property type="match status" value="1"/>
</dbReference>
<evidence type="ECO:0000256" key="4">
    <source>
        <dbReference type="ARBA" id="ARBA00023004"/>
    </source>
</evidence>
<name>A0ABT9IZL8_9BACL</name>
<evidence type="ECO:0000313" key="8">
    <source>
        <dbReference type="EMBL" id="MDP5274821.1"/>
    </source>
</evidence>
<evidence type="ECO:0000313" key="9">
    <source>
        <dbReference type="Proteomes" id="UP001231941"/>
    </source>
</evidence>
<dbReference type="CDD" id="cd01335">
    <property type="entry name" value="Radical_SAM"/>
    <property type="match status" value="1"/>
</dbReference>
<keyword evidence="3" id="KW-0479">Metal-binding</keyword>
<dbReference type="InterPro" id="IPR023885">
    <property type="entry name" value="4Fe4S-binding_SPASM_dom"/>
</dbReference>
<dbReference type="InterPro" id="IPR017200">
    <property type="entry name" value="PqqE-like"/>
</dbReference>
<dbReference type="InterPro" id="IPR058240">
    <property type="entry name" value="rSAM_sf"/>
</dbReference>
<dbReference type="SFLD" id="SFLDG01072">
    <property type="entry name" value="dehydrogenase_like"/>
    <property type="match status" value="1"/>
</dbReference>
<dbReference type="SFLD" id="SFLDS00029">
    <property type="entry name" value="Radical_SAM"/>
    <property type="match status" value="1"/>
</dbReference>
<dbReference type="PANTHER" id="PTHR43273:SF3">
    <property type="entry name" value="ANAEROBIC SULFATASE-MATURATING ENZYME HOMOLOG ASLB-RELATED"/>
    <property type="match status" value="1"/>
</dbReference>
<proteinExistence type="inferred from homology"/>
<evidence type="ECO:0000256" key="5">
    <source>
        <dbReference type="ARBA" id="ARBA00023014"/>
    </source>
</evidence>
<dbReference type="Proteomes" id="UP001231941">
    <property type="component" value="Unassembled WGS sequence"/>
</dbReference>
<dbReference type="Pfam" id="PF04055">
    <property type="entry name" value="Radical_SAM"/>
    <property type="match status" value="1"/>
</dbReference>
<sequence>MSCDLTVNERHGLNVMWKTVSNYCNLACDYCYFNGCNGMKAEEVKIQTHLLQKFIKQYMKGVNKVASFAWQGGEPLLAGLDFFYDVVEMQVAFAPPHTSINNVIQTNGTLINEQWARFFKQYNFLVGVSIDGPPEIHDRHRTYSSGAGSYEAVMRGIDWLRKYEVDFNILTVIHEENVQLADQLMQFYEQEHFTYVQWIPAMNFKAQDNSNTVDYFISPASYGNFLCDAFDIWIKEGQPKTSIRVFDNLLTHHMNHPPELCIHQESCPKTLVIESNGDVYPCDFYMHESFKLGNVDEDSLSAILTHPKYAEFLDLKSTLPETCRSCEYLSLCHGGCPRNRRWISGKITNPDYFCTSYRQLYAHSQEKLSSLAQKIRQEWKHDWVESGHSLPARNESCFCGSGLKFKKCCGR</sequence>
<dbReference type="NCBIfam" id="TIGR04085">
    <property type="entry name" value="rSAM_more_4Fe4S"/>
    <property type="match status" value="1"/>
</dbReference>
<dbReference type="InterPro" id="IPR013785">
    <property type="entry name" value="Aldolase_TIM"/>
</dbReference>
<gene>
    <name evidence="8" type="ORF">Q5Y73_11940</name>
</gene>
<organism evidence="8 9">
    <name type="scientific">Chengkuizengella axinellae</name>
    <dbReference type="NCBI Taxonomy" id="3064388"/>
    <lineage>
        <taxon>Bacteria</taxon>
        <taxon>Bacillati</taxon>
        <taxon>Bacillota</taxon>
        <taxon>Bacilli</taxon>
        <taxon>Bacillales</taxon>
        <taxon>Paenibacillaceae</taxon>
        <taxon>Chengkuizengella</taxon>
    </lineage>
</organism>
<protein>
    <submittedName>
        <fullName evidence="8">Anaerobic sulfatase maturase</fullName>
    </submittedName>
</protein>
<dbReference type="SFLD" id="SFLDG01067">
    <property type="entry name" value="SPASM/twitch_domain_containing"/>
    <property type="match status" value="1"/>
</dbReference>
<keyword evidence="4" id="KW-0408">Iron</keyword>
<dbReference type="NCBIfam" id="TIGR03942">
    <property type="entry name" value="sulfatase_rSAM"/>
    <property type="match status" value="1"/>
</dbReference>
<dbReference type="InterPro" id="IPR004027">
    <property type="entry name" value="SEC_C_motif"/>
</dbReference>
<keyword evidence="9" id="KW-1185">Reference proteome</keyword>
<dbReference type="InterPro" id="IPR007197">
    <property type="entry name" value="rSAM"/>
</dbReference>
<evidence type="ECO:0000259" key="7">
    <source>
        <dbReference type="PROSITE" id="PS51918"/>
    </source>
</evidence>